<dbReference type="GO" id="GO:0030145">
    <property type="term" value="F:manganese ion binding"/>
    <property type="evidence" value="ECO:0007669"/>
    <property type="project" value="UniProtKB-UniRule"/>
</dbReference>
<dbReference type="GO" id="GO:0035861">
    <property type="term" value="C:site of double-strand break"/>
    <property type="evidence" value="ECO:0007669"/>
    <property type="project" value="TreeGrafter"/>
</dbReference>
<dbReference type="SUPFAM" id="SSF56300">
    <property type="entry name" value="Metallo-dependent phosphatases"/>
    <property type="match status" value="1"/>
</dbReference>
<evidence type="ECO:0000256" key="18">
    <source>
        <dbReference type="RuleBase" id="RU003447"/>
    </source>
</evidence>
<proteinExistence type="inferred from homology"/>
<evidence type="ECO:0000256" key="15">
    <source>
        <dbReference type="ARBA" id="ARBA00023254"/>
    </source>
</evidence>
<keyword evidence="10 16" id="KW-0378">Hydrolase</keyword>
<evidence type="ECO:0000259" key="20">
    <source>
        <dbReference type="SMART" id="SM01347"/>
    </source>
</evidence>
<dbReference type="InterPro" id="IPR004843">
    <property type="entry name" value="Calcineurin-like_PHP"/>
</dbReference>
<feature type="active site" description="Proton donor" evidence="17">
    <location>
        <position position="131"/>
    </location>
</feature>
<dbReference type="InterPro" id="IPR038487">
    <property type="entry name" value="Mre11_capping_dom"/>
</dbReference>
<dbReference type="GO" id="GO:0031573">
    <property type="term" value="P:mitotic intra-S DNA damage checkpoint signaling"/>
    <property type="evidence" value="ECO:0007669"/>
    <property type="project" value="TreeGrafter"/>
</dbReference>
<evidence type="ECO:0000256" key="6">
    <source>
        <dbReference type="ARBA" id="ARBA00022722"/>
    </source>
</evidence>
<evidence type="ECO:0000256" key="11">
    <source>
        <dbReference type="ARBA" id="ARBA00022839"/>
    </source>
</evidence>
<evidence type="ECO:0000313" key="21">
    <source>
        <dbReference type="EMBL" id="BFF95821.1"/>
    </source>
</evidence>
<dbReference type="CDD" id="cd00840">
    <property type="entry name" value="MPP_Mre11_N"/>
    <property type="match status" value="1"/>
</dbReference>
<keyword evidence="6 16" id="KW-0540">Nuclease</keyword>
<feature type="compositionally biased region" description="Polar residues" evidence="19">
    <location>
        <begin position="586"/>
        <end position="602"/>
    </location>
</feature>
<comment type="cofactor">
    <cofactor evidence="1 16">
        <name>Mn(2+)</name>
        <dbReference type="ChEBI" id="CHEBI:29035"/>
    </cofactor>
</comment>
<dbReference type="Gene3D" id="3.30.110.110">
    <property type="entry name" value="Mre11, capping domain"/>
    <property type="match status" value="1"/>
</dbReference>
<organism evidence="21 22">
    <name type="scientific">Drosophila madeirensis</name>
    <name type="common">Fruit fly</name>
    <dbReference type="NCBI Taxonomy" id="30013"/>
    <lineage>
        <taxon>Eukaryota</taxon>
        <taxon>Metazoa</taxon>
        <taxon>Ecdysozoa</taxon>
        <taxon>Arthropoda</taxon>
        <taxon>Hexapoda</taxon>
        <taxon>Insecta</taxon>
        <taxon>Pterygota</taxon>
        <taxon>Neoptera</taxon>
        <taxon>Endopterygota</taxon>
        <taxon>Diptera</taxon>
        <taxon>Brachycera</taxon>
        <taxon>Muscomorpha</taxon>
        <taxon>Ephydroidea</taxon>
        <taxon>Drosophilidae</taxon>
        <taxon>Drosophila</taxon>
        <taxon>Sophophora</taxon>
    </lineage>
</organism>
<keyword evidence="5" id="KW-0158">Chromosome</keyword>
<dbReference type="InterPro" id="IPR029052">
    <property type="entry name" value="Metallo-depent_PP-like"/>
</dbReference>
<keyword evidence="22" id="KW-1185">Reference proteome</keyword>
<evidence type="ECO:0000256" key="19">
    <source>
        <dbReference type="SAM" id="MobiDB-lite"/>
    </source>
</evidence>
<evidence type="ECO:0000256" key="9">
    <source>
        <dbReference type="ARBA" id="ARBA00022763"/>
    </source>
</evidence>
<evidence type="ECO:0000256" key="2">
    <source>
        <dbReference type="ARBA" id="ARBA00004123"/>
    </source>
</evidence>
<dbReference type="SMART" id="SM01347">
    <property type="entry name" value="Mre11_DNA_bind"/>
    <property type="match status" value="1"/>
</dbReference>
<dbReference type="PANTHER" id="PTHR10139:SF1">
    <property type="entry name" value="DOUBLE-STRAND BREAK REPAIR PROTEIN MRE11"/>
    <property type="match status" value="1"/>
</dbReference>
<keyword evidence="7" id="KW-0479">Metal-binding</keyword>
<keyword evidence="13 16" id="KW-0464">Manganese</keyword>
<keyword evidence="11 16" id="KW-0269">Exonuclease</keyword>
<evidence type="ECO:0000256" key="14">
    <source>
        <dbReference type="ARBA" id="ARBA00023242"/>
    </source>
</evidence>
<dbReference type="GO" id="GO:0030870">
    <property type="term" value="C:Mre11 complex"/>
    <property type="evidence" value="ECO:0007669"/>
    <property type="project" value="UniProtKB-UniRule"/>
</dbReference>
<comment type="function">
    <text evidence="16">Core component of the MRN complex, which plays a central role in double-strand break (DSB) repair, DNA recombination, maintenance of telomere integrity and meiosis. The MRN complex is involved in the repair of DNA double-strand breaks (DSBs) via homologous recombination (HR), an error-free mechanism which primarily occurs during S and G2 phases. The complex (1) mediates the end resection of damaged DNA, which generates proper single-stranded DNA, a key initial steps in HR, and is (2) required for the recruitment of other repair factors and efficient activation of ATM and ATR upon DNA damage. Within the MRN complex, MRE11 possesses both single-strand endonuclease activity and double-strand-specific 3'-5' exonuclease activity. MRE11 first endonucleolytically cleaves the 5' strand at DNA DSB ends to prevent non-homologous end joining (NHEJ) and licence HR. It then generates a single-stranded DNA gap via 3' to 5' exonucleolytic degradation, which is required for single-strand invasion and recombination.</text>
</comment>
<dbReference type="GO" id="GO:0097552">
    <property type="term" value="P:mitochondrial double-strand break repair via homologous recombination"/>
    <property type="evidence" value="ECO:0007669"/>
    <property type="project" value="TreeGrafter"/>
</dbReference>
<evidence type="ECO:0000256" key="16">
    <source>
        <dbReference type="PIRNR" id="PIRNR000882"/>
    </source>
</evidence>
<feature type="compositionally biased region" description="Low complexity" evidence="19">
    <location>
        <begin position="568"/>
        <end position="580"/>
    </location>
</feature>
<feature type="region of interest" description="Disordered" evidence="19">
    <location>
        <begin position="538"/>
        <end position="606"/>
    </location>
</feature>
<dbReference type="Pfam" id="PF04152">
    <property type="entry name" value="Mre11_DNA_bind"/>
    <property type="match status" value="1"/>
</dbReference>
<dbReference type="GO" id="GO:0042138">
    <property type="term" value="P:meiotic DNA double-strand break formation"/>
    <property type="evidence" value="ECO:0007669"/>
    <property type="project" value="TreeGrafter"/>
</dbReference>
<dbReference type="EMBL" id="AP029264">
    <property type="protein sequence ID" value="BFF95821.1"/>
    <property type="molecule type" value="Genomic_DNA"/>
</dbReference>
<evidence type="ECO:0000256" key="13">
    <source>
        <dbReference type="ARBA" id="ARBA00023211"/>
    </source>
</evidence>
<dbReference type="Proteomes" id="UP001500889">
    <property type="component" value="Chromosome U"/>
</dbReference>
<feature type="domain" description="Mre11 DNA-binding" evidence="20">
    <location>
        <begin position="306"/>
        <end position="473"/>
    </location>
</feature>
<evidence type="ECO:0000256" key="3">
    <source>
        <dbReference type="ARBA" id="ARBA00004286"/>
    </source>
</evidence>
<evidence type="ECO:0000256" key="1">
    <source>
        <dbReference type="ARBA" id="ARBA00001936"/>
    </source>
</evidence>
<keyword evidence="12 16" id="KW-0234">DNA repair</keyword>
<keyword evidence="9 16" id="KW-0227">DNA damage</keyword>
<protein>
    <recommendedName>
        <fullName evidence="16">Double-strand break repair protein</fullName>
    </recommendedName>
</protein>
<dbReference type="GO" id="GO:0007095">
    <property type="term" value="P:mitotic G2 DNA damage checkpoint signaling"/>
    <property type="evidence" value="ECO:0007669"/>
    <property type="project" value="TreeGrafter"/>
</dbReference>
<evidence type="ECO:0000256" key="5">
    <source>
        <dbReference type="ARBA" id="ARBA00022454"/>
    </source>
</evidence>
<accession>A0AAU9FJT0</accession>
<evidence type="ECO:0000256" key="12">
    <source>
        <dbReference type="ARBA" id="ARBA00023204"/>
    </source>
</evidence>
<evidence type="ECO:0000313" key="22">
    <source>
        <dbReference type="Proteomes" id="UP001500889"/>
    </source>
</evidence>
<dbReference type="GO" id="GO:0000014">
    <property type="term" value="F:single-stranded DNA endodeoxyribonuclease activity"/>
    <property type="evidence" value="ECO:0007669"/>
    <property type="project" value="TreeGrafter"/>
</dbReference>
<feature type="compositionally biased region" description="Low complexity" evidence="19">
    <location>
        <begin position="549"/>
        <end position="558"/>
    </location>
</feature>
<evidence type="ECO:0000256" key="17">
    <source>
        <dbReference type="PIRSR" id="PIRSR000882-1"/>
    </source>
</evidence>
<dbReference type="InterPro" id="IPR007281">
    <property type="entry name" value="Mre11_DNA-bd"/>
</dbReference>
<sequence>MADSSDAEQDGENVIRIMVATDNHLGYGEKDAVRGEDSFTAFEEILELAVAEDVDMILLGGDLFHDAVPSQNSMHKCIELLRRYTFGDKLVSLEIVSDQAQCFHNAVNQSVNYEDPNLNIAIPVFSIHGNHDDPSGFGRLSSLDLLSTSGLINYFGRWTDLTKLEISPVLIRKGESQLALYGLSHIHDGRLARLFKDFKVTFERAGPGGDDASTADAAEDDWFHLMVVHQNRADRGPKNYLPEELLPDFLHLVVWGHEHDCRIEPELNAKKGFYVSQPGSSVPTSLSEGEAKKKHVGLLEIYKTKFKLKELPLQSVRPFVYDSIVLPDKAEELGLNEGDASTKVYKFARERVESMIEKAKAQLTGHPRQPVLPLIRLRLLYTEESCMFNTIRFSQMFSTRVANAQDVVLFSKLVKRAKGENVQLDKEAMRHALEAENATRMDELVERYFEETKTKKPLKLFHSKALAEMTYRLVECRDANAAENIVKFYNEKAVEHLMESMPNEENIDDELQNFRERFKHEDLLNMLDARGVKTKDESSVFASKVDAKGSTAAATSRGRGTRGRGAARGRAAATSAATRAKPQLDASVNNSRSSGRQQTLLSSVRGARNGPSYVISISDSD</sequence>
<keyword evidence="15 16" id="KW-0469">Meiosis</keyword>
<dbReference type="PIRSF" id="PIRSF000882">
    <property type="entry name" value="DSB_repair_MRE11"/>
    <property type="match status" value="1"/>
</dbReference>
<dbReference type="GO" id="GO:0000724">
    <property type="term" value="P:double-strand break repair via homologous recombination"/>
    <property type="evidence" value="ECO:0007669"/>
    <property type="project" value="TreeGrafter"/>
</dbReference>
<dbReference type="GO" id="GO:0006303">
    <property type="term" value="P:double-strand break repair via nonhomologous end joining"/>
    <property type="evidence" value="ECO:0007669"/>
    <property type="project" value="TreeGrafter"/>
</dbReference>
<dbReference type="InterPro" id="IPR041796">
    <property type="entry name" value="Mre11_N"/>
</dbReference>
<evidence type="ECO:0000256" key="10">
    <source>
        <dbReference type="ARBA" id="ARBA00022801"/>
    </source>
</evidence>
<reference evidence="21 22" key="1">
    <citation type="submission" date="2024-02" db="EMBL/GenBank/DDBJ databases">
        <title>A chromosome-level genome assembly of Drosophila madeirensis, a fruit fly species endemic to Madeira island.</title>
        <authorList>
            <person name="Tomihara K."/>
            <person name="Llopart A."/>
            <person name="Yamamoto D."/>
        </authorList>
    </citation>
    <scope>NUCLEOTIDE SEQUENCE [LARGE SCALE GENOMIC DNA]</scope>
    <source>
        <strain evidence="21 22">RF1</strain>
    </source>
</reference>
<evidence type="ECO:0000256" key="4">
    <source>
        <dbReference type="ARBA" id="ARBA00009028"/>
    </source>
</evidence>
<dbReference type="FunFam" id="3.60.21.10:FF:000011">
    <property type="entry name" value="Double-strand break repair protein"/>
    <property type="match status" value="1"/>
</dbReference>
<dbReference type="Pfam" id="PF00149">
    <property type="entry name" value="Metallophos"/>
    <property type="match status" value="1"/>
</dbReference>
<dbReference type="NCBIfam" id="TIGR00583">
    <property type="entry name" value="mre11"/>
    <property type="match status" value="1"/>
</dbReference>
<comment type="similarity">
    <text evidence="4 16 18">Belongs to the MRE11/RAD32 family.</text>
</comment>
<dbReference type="GO" id="GO:0000723">
    <property type="term" value="P:telomere maintenance"/>
    <property type="evidence" value="ECO:0007669"/>
    <property type="project" value="TreeGrafter"/>
</dbReference>
<evidence type="ECO:0000256" key="8">
    <source>
        <dbReference type="ARBA" id="ARBA00022759"/>
    </source>
</evidence>
<keyword evidence="14 16" id="KW-0539">Nucleus</keyword>
<dbReference type="FunFam" id="3.30.110.110:FF:000004">
    <property type="entry name" value="Double-strand break repair protein"/>
    <property type="match status" value="1"/>
</dbReference>
<dbReference type="Gene3D" id="3.60.21.10">
    <property type="match status" value="1"/>
</dbReference>
<comment type="subcellular location">
    <subcellularLocation>
        <location evidence="3">Chromosome</location>
    </subcellularLocation>
    <subcellularLocation>
        <location evidence="2 16">Nucleus</location>
    </subcellularLocation>
</comment>
<dbReference type="GO" id="GO:0008296">
    <property type="term" value="F:3'-5'-DNA exonuclease activity"/>
    <property type="evidence" value="ECO:0007669"/>
    <property type="project" value="InterPro"/>
</dbReference>
<keyword evidence="8 16" id="KW-0255">Endonuclease</keyword>
<gene>
    <name evidence="21" type="ORF">DMAD_13146</name>
</gene>
<dbReference type="InterPro" id="IPR003701">
    <property type="entry name" value="Mre11"/>
</dbReference>
<dbReference type="PANTHER" id="PTHR10139">
    <property type="entry name" value="DOUBLE-STRAND BREAK REPAIR PROTEIN MRE11"/>
    <property type="match status" value="1"/>
</dbReference>
<evidence type="ECO:0000256" key="7">
    <source>
        <dbReference type="ARBA" id="ARBA00022723"/>
    </source>
</evidence>
<dbReference type="AlphaFoldDB" id="A0AAU9FJT0"/>
<name>A0AAU9FJT0_DROMD</name>